<dbReference type="OrthoDB" id="26953at10239"/>
<accession>A0A0A7HFS1</accession>
<dbReference type="KEGG" id="vg:26633699"/>
<reference evidence="1 2" key="1">
    <citation type="submission" date="2014-10" db="EMBL/GenBank/DDBJ databases">
        <title>VR bacteriophages - a small but diverse group of low-temperature viruses.</title>
        <authorList>
            <person name="Kaliniene L."/>
            <person name="Meskys R."/>
            <person name="Simoliunas E."/>
            <person name="Zajanckauskaite A."/>
            <person name="Truncaite L."/>
        </authorList>
    </citation>
    <scope>NUCLEOTIDE SEQUENCE [LARGE SCALE GENOMIC DNA]</scope>
</reference>
<dbReference type="Proteomes" id="UP000030716">
    <property type="component" value="Segment"/>
</dbReference>
<keyword evidence="2" id="KW-1185">Reference proteome</keyword>
<name>A0A0A7HFS1_9CAUD</name>
<organism evidence="1 2">
    <name type="scientific">Escherichia phage vB_EcoM_VR20</name>
    <dbReference type="NCBI Taxonomy" id="1567027"/>
    <lineage>
        <taxon>Viruses</taxon>
        <taxon>Duplodnaviria</taxon>
        <taxon>Heunggongvirae</taxon>
        <taxon>Uroviricota</taxon>
        <taxon>Caudoviricetes</taxon>
        <taxon>Pantevenvirales</taxon>
        <taxon>Straboviridae</taxon>
        <taxon>Tevenvirinae</taxon>
        <taxon>Gaprivervirus</taxon>
        <taxon>Gaprivervirus vr20</taxon>
    </lineage>
</organism>
<evidence type="ECO:0000313" key="1">
    <source>
        <dbReference type="EMBL" id="AIZ02079.1"/>
    </source>
</evidence>
<proteinExistence type="predicted"/>
<dbReference type="RefSeq" id="YP_009207200.1">
    <property type="nucleotide sequence ID" value="NC_028894.1"/>
</dbReference>
<protein>
    <recommendedName>
        <fullName evidence="3">Molybdenum ABC transporter</fullName>
    </recommendedName>
</protein>
<gene>
    <name evidence="1" type="ORF">VR20_021</name>
</gene>
<evidence type="ECO:0000313" key="2">
    <source>
        <dbReference type="Proteomes" id="UP000030716"/>
    </source>
</evidence>
<evidence type="ECO:0008006" key="3">
    <source>
        <dbReference type="Google" id="ProtNLM"/>
    </source>
</evidence>
<dbReference type="EMBL" id="KP007360">
    <property type="protein sequence ID" value="AIZ02079.1"/>
    <property type="molecule type" value="Genomic_DNA"/>
</dbReference>
<sequence>MDLFELFEEPKAPTEARVDLVDELDAIIQKHGFSLPMEVLCDLASYYDDPPPWAPWVKR</sequence>
<dbReference type="GeneID" id="26633699"/>